<evidence type="ECO:0000256" key="13">
    <source>
        <dbReference type="SAM" id="MobiDB-lite"/>
    </source>
</evidence>
<evidence type="ECO:0000256" key="7">
    <source>
        <dbReference type="ARBA" id="ARBA00023180"/>
    </source>
</evidence>
<dbReference type="InterPro" id="IPR002016">
    <property type="entry name" value="Haem_peroxidase"/>
</dbReference>
<keyword evidence="6 9" id="KW-0408">Iron</keyword>
<keyword evidence="11" id="KW-1015">Disulfide bond</keyword>
<keyword evidence="9 12" id="KW-0106">Calcium</keyword>
<dbReference type="InterPro" id="IPR010255">
    <property type="entry name" value="Haem_peroxidase_sf"/>
</dbReference>
<feature type="binding site" evidence="9">
    <location>
        <position position="127"/>
    </location>
    <ligand>
        <name>Ca(2+)</name>
        <dbReference type="ChEBI" id="CHEBI:29108"/>
        <label>1</label>
    </ligand>
</feature>
<keyword evidence="7" id="KW-0325">Glycoprotein</keyword>
<comment type="cofactor">
    <cofactor evidence="9 12">
        <name>Ca(2+)</name>
        <dbReference type="ChEBI" id="CHEBI:29108"/>
    </cofactor>
    <text evidence="9 12">Binds 2 calcium ions per subunit.</text>
</comment>
<feature type="binding site" evidence="9">
    <location>
        <position position="143"/>
    </location>
    <ligand>
        <name>Ca(2+)</name>
        <dbReference type="ChEBI" id="CHEBI:29108"/>
        <label>1</label>
    </ligand>
</feature>
<dbReference type="FunFam" id="1.10.520.10:FF:000021">
    <property type="entry name" value="Peroxidase"/>
    <property type="match status" value="1"/>
</dbReference>
<feature type="domain" description="Plant heme peroxidase family profile" evidence="14">
    <location>
        <begin position="139"/>
        <end position="251"/>
    </location>
</feature>
<dbReference type="GO" id="GO:0004601">
    <property type="term" value="F:peroxidase activity"/>
    <property type="evidence" value="ECO:0007669"/>
    <property type="project" value="UniProtKB-KW"/>
</dbReference>
<dbReference type="PRINTS" id="PR00458">
    <property type="entry name" value="PEROXIDASE"/>
</dbReference>
<feature type="binding site" evidence="9">
    <location>
        <position position="139"/>
    </location>
    <ligand>
        <name>Ca(2+)</name>
        <dbReference type="ChEBI" id="CHEBI:29108"/>
        <label>1</label>
    </ligand>
</feature>
<dbReference type="Proteomes" id="UP001201980">
    <property type="component" value="Unassembled WGS sequence"/>
</dbReference>
<dbReference type="InterPro" id="IPR044831">
    <property type="entry name" value="Ccp1-like"/>
</dbReference>
<dbReference type="AlphaFoldDB" id="A0AAD5WUI7"/>
<dbReference type="InterPro" id="IPR019794">
    <property type="entry name" value="Peroxidases_AS"/>
</dbReference>
<dbReference type="Gene3D" id="1.10.520.10">
    <property type="match status" value="1"/>
</dbReference>
<comment type="caution">
    <text evidence="15">The sequence shown here is derived from an EMBL/GenBank/DDBJ whole genome shotgun (WGS) entry which is preliminary data.</text>
</comment>
<evidence type="ECO:0000256" key="11">
    <source>
        <dbReference type="PIRSR" id="PIRSR601621-4"/>
    </source>
</evidence>
<keyword evidence="4 9" id="KW-0479">Metal-binding</keyword>
<dbReference type="PROSITE" id="PS00436">
    <property type="entry name" value="PEROXIDASE_2"/>
    <property type="match status" value="1"/>
</dbReference>
<dbReference type="GO" id="GO:0034599">
    <property type="term" value="P:cellular response to oxidative stress"/>
    <property type="evidence" value="ECO:0007669"/>
    <property type="project" value="InterPro"/>
</dbReference>
<proteinExistence type="inferred from homology"/>
<feature type="binding site" evidence="9">
    <location>
        <position position="275"/>
    </location>
    <ligand>
        <name>Ca(2+)</name>
        <dbReference type="ChEBI" id="CHEBI:29108"/>
        <label>2</label>
    </ligand>
</feature>
<dbReference type="PROSITE" id="PS50873">
    <property type="entry name" value="PEROXIDASE_4"/>
    <property type="match status" value="1"/>
</dbReference>
<feature type="chain" id="PRO_5041777463" description="Peroxidase" evidence="12">
    <location>
        <begin position="20"/>
        <end position="370"/>
    </location>
</feature>
<feature type="active site" description="Proton acceptor" evidence="8">
    <location>
        <position position="126"/>
    </location>
</feature>
<dbReference type="EMBL" id="JAKWBI020000090">
    <property type="protein sequence ID" value="KAJ2903131.1"/>
    <property type="molecule type" value="Genomic_DNA"/>
</dbReference>
<feature type="signal peptide" evidence="12">
    <location>
        <begin position="1"/>
        <end position="19"/>
    </location>
</feature>
<feature type="binding site" evidence="9">
    <location>
        <position position="141"/>
    </location>
    <ligand>
        <name>Ca(2+)</name>
        <dbReference type="ChEBI" id="CHEBI:29108"/>
        <label>1</label>
    </ligand>
</feature>
<evidence type="ECO:0000256" key="2">
    <source>
        <dbReference type="ARBA" id="ARBA00022559"/>
    </source>
</evidence>
<keyword evidence="3 9" id="KW-0349">Heme</keyword>
<keyword evidence="2 12" id="KW-0575">Peroxidase</keyword>
<sequence length="370" mass="40471">MKVFFVVGPVLVLAATAVAYPGMEQTLEEVKARLTGRKSSELLGDLVTRGPTSDVGSIIEGILTGSENPESSESWSGDLPSKDSDSCKEDTCCIWRYLANEMLRVFRGPGGRCNAFARQAVRLGFHDAGAWEKGASHGGADGSIVLSAEEMARRENLGLQTVGRLMQSWYDRYKKYGTTMADIIQMGATVGAVECPLGPRVRSFVGRKDNPTAAVEGLIPRPIDSADTLIVLFERKTISAHGLVALVGAHTTSQQQFFDTERQFDPQDSTPGVWDVLFYDQTLGTEPAPPRVITFPSDSNLASDPRTSGEWEKFAGPDNINELTECTKVLPPFKGSFDPQENEALYEEWLQGEHDEISLKLLEGDFVELT</sequence>
<name>A0AAD5WUI7_9PEZI</name>
<keyword evidence="16" id="KW-1185">Reference proteome</keyword>
<protein>
    <recommendedName>
        <fullName evidence="12">Peroxidase</fullName>
        <ecNumber evidence="12">1.11.1.-</ecNumber>
    </recommendedName>
</protein>
<organism evidence="15 16">
    <name type="scientific">Zalerion maritima</name>
    <dbReference type="NCBI Taxonomy" id="339359"/>
    <lineage>
        <taxon>Eukaryota</taxon>
        <taxon>Fungi</taxon>
        <taxon>Dikarya</taxon>
        <taxon>Ascomycota</taxon>
        <taxon>Pezizomycotina</taxon>
        <taxon>Sordariomycetes</taxon>
        <taxon>Lulworthiomycetidae</taxon>
        <taxon>Lulworthiales</taxon>
        <taxon>Lulworthiaceae</taxon>
        <taxon>Zalerion</taxon>
    </lineage>
</organism>
<feature type="binding site" description="axial binding residue" evidence="9">
    <location>
        <position position="250"/>
    </location>
    <ligand>
        <name>heme b</name>
        <dbReference type="ChEBI" id="CHEBI:60344"/>
    </ligand>
    <ligandPart>
        <name>Fe</name>
        <dbReference type="ChEBI" id="CHEBI:18248"/>
    </ligandPart>
</feature>
<evidence type="ECO:0000256" key="1">
    <source>
        <dbReference type="ARBA" id="ARBA00006089"/>
    </source>
</evidence>
<accession>A0AAD5WUI7</accession>
<dbReference type="PANTHER" id="PTHR31356:SF66">
    <property type="entry name" value="CATALASE-PEROXIDASE"/>
    <property type="match status" value="1"/>
</dbReference>
<dbReference type="GO" id="GO:0000302">
    <property type="term" value="P:response to reactive oxygen species"/>
    <property type="evidence" value="ECO:0007669"/>
    <property type="project" value="TreeGrafter"/>
</dbReference>
<evidence type="ECO:0000256" key="8">
    <source>
        <dbReference type="PIRSR" id="PIRSR601621-1"/>
    </source>
</evidence>
<evidence type="ECO:0000256" key="3">
    <source>
        <dbReference type="ARBA" id="ARBA00022617"/>
    </source>
</evidence>
<dbReference type="Pfam" id="PF00141">
    <property type="entry name" value="peroxidase"/>
    <property type="match status" value="1"/>
</dbReference>
<dbReference type="PANTHER" id="PTHR31356">
    <property type="entry name" value="THYLAKOID LUMENAL 29 KDA PROTEIN, CHLOROPLASTIC-RELATED"/>
    <property type="match status" value="1"/>
</dbReference>
<evidence type="ECO:0000256" key="12">
    <source>
        <dbReference type="RuleBase" id="RU363051"/>
    </source>
</evidence>
<feature type="compositionally biased region" description="Polar residues" evidence="13">
    <location>
        <begin position="65"/>
        <end position="75"/>
    </location>
</feature>
<evidence type="ECO:0000313" key="16">
    <source>
        <dbReference type="Proteomes" id="UP001201980"/>
    </source>
</evidence>
<feature type="region of interest" description="Disordered" evidence="13">
    <location>
        <begin position="63"/>
        <end position="85"/>
    </location>
</feature>
<evidence type="ECO:0000256" key="6">
    <source>
        <dbReference type="ARBA" id="ARBA00023004"/>
    </source>
</evidence>
<evidence type="ECO:0000256" key="4">
    <source>
        <dbReference type="ARBA" id="ARBA00022723"/>
    </source>
</evidence>
<dbReference type="SUPFAM" id="SSF48113">
    <property type="entry name" value="Heme-dependent peroxidases"/>
    <property type="match status" value="1"/>
</dbReference>
<dbReference type="PRINTS" id="PR00462">
    <property type="entry name" value="LIGNINASE"/>
</dbReference>
<dbReference type="Gene3D" id="1.10.420.10">
    <property type="entry name" value="Peroxidase, domain 2"/>
    <property type="match status" value="1"/>
</dbReference>
<evidence type="ECO:0000313" key="15">
    <source>
        <dbReference type="EMBL" id="KAJ2903131.1"/>
    </source>
</evidence>
<keyword evidence="5 12" id="KW-0560">Oxidoreductase</keyword>
<evidence type="ECO:0000256" key="10">
    <source>
        <dbReference type="PIRSR" id="PIRSR601621-3"/>
    </source>
</evidence>
<feature type="disulfide bond" evidence="11">
    <location>
        <begin position="113"/>
        <end position="195"/>
    </location>
</feature>
<evidence type="ECO:0000256" key="9">
    <source>
        <dbReference type="PIRSR" id="PIRSR601621-2"/>
    </source>
</evidence>
<keyword evidence="12" id="KW-0732">Signal</keyword>
<dbReference type="InterPro" id="IPR001621">
    <property type="entry name" value="Ligninase"/>
</dbReference>
<feature type="site" description="Transition state stabilizer" evidence="10">
    <location>
        <position position="122"/>
    </location>
</feature>
<feature type="binding site" evidence="9">
    <location>
        <position position="270"/>
    </location>
    <ligand>
        <name>Ca(2+)</name>
        <dbReference type="ChEBI" id="CHEBI:29108"/>
        <label>2</label>
    </ligand>
</feature>
<comment type="similarity">
    <text evidence="1 12">Belongs to the peroxidase family. Ligninase subfamily.</text>
</comment>
<evidence type="ECO:0000259" key="14">
    <source>
        <dbReference type="PROSITE" id="PS50873"/>
    </source>
</evidence>
<dbReference type="EC" id="1.11.1.-" evidence="12"/>
<reference evidence="15" key="1">
    <citation type="submission" date="2022-07" db="EMBL/GenBank/DDBJ databases">
        <title>Draft genome sequence of Zalerion maritima ATCC 34329, a (micro)plastics degrading marine fungus.</title>
        <authorList>
            <person name="Paco A."/>
            <person name="Goncalves M.F.M."/>
            <person name="Rocha-Santos T.A.P."/>
            <person name="Alves A."/>
        </authorList>
    </citation>
    <scope>NUCLEOTIDE SEQUENCE</scope>
    <source>
        <strain evidence="15">ATCC 34329</strain>
    </source>
</reference>
<comment type="cofactor">
    <cofactor evidence="9">
        <name>heme b</name>
        <dbReference type="ChEBI" id="CHEBI:60344"/>
    </cofactor>
    <text evidence="9">Binds 1 heme b (iron(II)-protoporphyrin IX) group per subunit.</text>
</comment>
<dbReference type="GO" id="GO:0042744">
    <property type="term" value="P:hydrogen peroxide catabolic process"/>
    <property type="evidence" value="ECO:0007669"/>
    <property type="project" value="TreeGrafter"/>
</dbReference>
<dbReference type="GO" id="GO:0020037">
    <property type="term" value="F:heme binding"/>
    <property type="evidence" value="ECO:0007669"/>
    <property type="project" value="UniProtKB-UniRule"/>
</dbReference>
<feature type="binding site" evidence="9">
    <location>
        <position position="251"/>
    </location>
    <ligand>
        <name>Ca(2+)</name>
        <dbReference type="ChEBI" id="CHEBI:29108"/>
        <label>2</label>
    </ligand>
</feature>
<gene>
    <name evidence="15" type="ORF">MKZ38_010395</name>
</gene>
<dbReference type="GO" id="GO:0046872">
    <property type="term" value="F:metal ion binding"/>
    <property type="evidence" value="ECO:0007669"/>
    <property type="project" value="UniProtKB-UniRule"/>
</dbReference>
<evidence type="ECO:0000256" key="5">
    <source>
        <dbReference type="ARBA" id="ARBA00023002"/>
    </source>
</evidence>
<feature type="binding site" evidence="9">
    <location>
        <position position="268"/>
    </location>
    <ligand>
        <name>Ca(2+)</name>
        <dbReference type="ChEBI" id="CHEBI:29108"/>
        <label>2</label>
    </ligand>
</feature>